<proteinExistence type="predicted"/>
<organism evidence="2 3">
    <name type="scientific">Alloscardovia venturai</name>
    <dbReference type="NCBI Taxonomy" id="1769421"/>
    <lineage>
        <taxon>Bacteria</taxon>
        <taxon>Bacillati</taxon>
        <taxon>Actinomycetota</taxon>
        <taxon>Actinomycetes</taxon>
        <taxon>Bifidobacteriales</taxon>
        <taxon>Bifidobacteriaceae</taxon>
        <taxon>Alloscardovia</taxon>
    </lineage>
</organism>
<accession>A0ABW2Y737</accession>
<feature type="transmembrane region" description="Helical" evidence="1">
    <location>
        <begin position="21"/>
        <end position="43"/>
    </location>
</feature>
<feature type="transmembrane region" description="Helical" evidence="1">
    <location>
        <begin position="112"/>
        <end position="135"/>
    </location>
</feature>
<gene>
    <name evidence="2" type="ORF">ACFQY8_07405</name>
</gene>
<evidence type="ECO:0000313" key="3">
    <source>
        <dbReference type="Proteomes" id="UP001597036"/>
    </source>
</evidence>
<sequence>MQKFAVGYEKFCRVIWVMFNINMAFIVHTVMGLILVGFFPSVAATYSTVRTWLLDEDHSWIWRKVWKVFHEAWGEEIAAANGFGWAQFIAGAFLFWDYYVVNNNNLGGRAGIAVSGILLAVNVIYWLFALMSWAVRAHFDEKIIWIIRMSVSMCIARPLSSLLIIMEMILTVWVWVKWPGILVTFGIVVPLFLVIVTIYSFARIPGFNARSRIVTSGEVQSANSAMSD</sequence>
<keyword evidence="3" id="KW-1185">Reference proteome</keyword>
<name>A0ABW2Y737_9BIFI</name>
<keyword evidence="1" id="KW-0472">Membrane</keyword>
<reference evidence="3" key="1">
    <citation type="journal article" date="2019" name="Int. J. Syst. Evol. Microbiol.">
        <title>The Global Catalogue of Microorganisms (GCM) 10K type strain sequencing project: providing services to taxonomists for standard genome sequencing and annotation.</title>
        <authorList>
            <consortium name="The Broad Institute Genomics Platform"/>
            <consortium name="The Broad Institute Genome Sequencing Center for Infectious Disease"/>
            <person name="Wu L."/>
            <person name="Ma J."/>
        </authorList>
    </citation>
    <scope>NUCLEOTIDE SEQUENCE [LARGE SCALE GENOMIC DNA]</scope>
    <source>
        <strain evidence="3">CCM 8604</strain>
    </source>
</reference>
<dbReference type="InterPro" id="IPR006938">
    <property type="entry name" value="DUF624"/>
</dbReference>
<dbReference type="EMBL" id="JBHTHQ010000022">
    <property type="protein sequence ID" value="MFD0705566.1"/>
    <property type="molecule type" value="Genomic_DNA"/>
</dbReference>
<feature type="transmembrane region" description="Helical" evidence="1">
    <location>
        <begin position="155"/>
        <end position="175"/>
    </location>
</feature>
<feature type="transmembrane region" description="Helical" evidence="1">
    <location>
        <begin position="181"/>
        <end position="202"/>
    </location>
</feature>
<evidence type="ECO:0000313" key="2">
    <source>
        <dbReference type="EMBL" id="MFD0705566.1"/>
    </source>
</evidence>
<dbReference type="Pfam" id="PF04854">
    <property type="entry name" value="DUF624"/>
    <property type="match status" value="1"/>
</dbReference>
<keyword evidence="1" id="KW-1133">Transmembrane helix</keyword>
<keyword evidence="1" id="KW-0812">Transmembrane</keyword>
<dbReference type="Proteomes" id="UP001597036">
    <property type="component" value="Unassembled WGS sequence"/>
</dbReference>
<evidence type="ECO:0000256" key="1">
    <source>
        <dbReference type="SAM" id="Phobius"/>
    </source>
</evidence>
<comment type="caution">
    <text evidence="2">The sequence shown here is derived from an EMBL/GenBank/DDBJ whole genome shotgun (WGS) entry which is preliminary data.</text>
</comment>
<protein>
    <submittedName>
        <fullName evidence="2">YesL family protein</fullName>
    </submittedName>
</protein>
<dbReference type="RefSeq" id="WP_377939297.1">
    <property type="nucleotide sequence ID" value="NZ_JBHTHQ010000022.1"/>
</dbReference>